<dbReference type="RefSeq" id="WP_237818932.1">
    <property type="nucleotide sequence ID" value="NZ_JAKLTQ010000003.1"/>
</dbReference>
<evidence type="ECO:0000256" key="2">
    <source>
        <dbReference type="ARBA" id="ARBA00001966"/>
    </source>
</evidence>
<dbReference type="Pfam" id="PF00724">
    <property type="entry name" value="Oxidored_FMN"/>
    <property type="match status" value="1"/>
</dbReference>
<feature type="domain" description="NADH:flavin oxidoreductase/NADH oxidase N-terminal" evidence="11">
    <location>
        <begin position="21"/>
        <end position="347"/>
    </location>
</feature>
<keyword evidence="7" id="KW-0560">Oxidoreductase</keyword>
<dbReference type="InterPro" id="IPR023753">
    <property type="entry name" value="FAD/NAD-binding_dom"/>
</dbReference>
<dbReference type="InterPro" id="IPR001155">
    <property type="entry name" value="OxRdtase_FMN_N"/>
</dbReference>
<keyword evidence="5" id="KW-0288">FMN</keyword>
<keyword evidence="9" id="KW-0411">Iron-sulfur</keyword>
<keyword evidence="8" id="KW-0408">Iron</keyword>
<evidence type="ECO:0000256" key="7">
    <source>
        <dbReference type="ARBA" id="ARBA00023002"/>
    </source>
</evidence>
<dbReference type="Proteomes" id="UP001165368">
    <property type="component" value="Unassembled WGS sequence"/>
</dbReference>
<dbReference type="InterPro" id="IPR051793">
    <property type="entry name" value="NADH:flavin_oxidoreductase"/>
</dbReference>
<evidence type="ECO:0000256" key="5">
    <source>
        <dbReference type="ARBA" id="ARBA00022643"/>
    </source>
</evidence>
<dbReference type="PANTHER" id="PTHR42917:SF2">
    <property type="entry name" value="2,4-DIENOYL-COA REDUCTASE [(2E)-ENOYL-COA-PRODUCING]"/>
    <property type="match status" value="1"/>
</dbReference>
<protein>
    <submittedName>
        <fullName evidence="13">FAD-dependent oxidoreductase</fullName>
    </submittedName>
</protein>
<evidence type="ECO:0000313" key="14">
    <source>
        <dbReference type="Proteomes" id="UP001165368"/>
    </source>
</evidence>
<evidence type="ECO:0000256" key="1">
    <source>
        <dbReference type="ARBA" id="ARBA00001917"/>
    </source>
</evidence>
<organism evidence="13 14">
    <name type="scientific">Arthrobacter hankyongi</name>
    <dbReference type="NCBI Taxonomy" id="2904801"/>
    <lineage>
        <taxon>Bacteria</taxon>
        <taxon>Bacillati</taxon>
        <taxon>Actinomycetota</taxon>
        <taxon>Actinomycetes</taxon>
        <taxon>Micrococcales</taxon>
        <taxon>Micrococcaceae</taxon>
        <taxon>Arthrobacter</taxon>
    </lineage>
</organism>
<dbReference type="Gene3D" id="3.40.50.720">
    <property type="entry name" value="NAD(P)-binding Rossmann-like Domain"/>
    <property type="match status" value="1"/>
</dbReference>
<evidence type="ECO:0000256" key="4">
    <source>
        <dbReference type="ARBA" id="ARBA00022630"/>
    </source>
</evidence>
<gene>
    <name evidence="13" type="ORF">LVY72_06560</name>
</gene>
<evidence type="ECO:0000256" key="3">
    <source>
        <dbReference type="ARBA" id="ARBA00011048"/>
    </source>
</evidence>
<dbReference type="InterPro" id="IPR036188">
    <property type="entry name" value="FAD/NAD-bd_sf"/>
</dbReference>
<comment type="similarity">
    <text evidence="3">In the N-terminal section; belongs to the NADH:flavin oxidoreductase/NADH oxidase family.</text>
</comment>
<evidence type="ECO:0000259" key="12">
    <source>
        <dbReference type="Pfam" id="PF07992"/>
    </source>
</evidence>
<dbReference type="SUPFAM" id="SSF51905">
    <property type="entry name" value="FAD/NAD(P)-binding domain"/>
    <property type="match status" value="1"/>
</dbReference>
<accession>A0ABS9L4N1</accession>
<proteinExistence type="inferred from homology"/>
<comment type="caution">
    <text evidence="13">The sequence shown here is derived from an EMBL/GenBank/DDBJ whole genome shotgun (WGS) entry which is preliminary data.</text>
</comment>
<evidence type="ECO:0000256" key="6">
    <source>
        <dbReference type="ARBA" id="ARBA00022723"/>
    </source>
</evidence>
<comment type="cofactor">
    <cofactor evidence="2">
        <name>[4Fe-4S] cluster</name>
        <dbReference type="ChEBI" id="CHEBI:49883"/>
    </cofactor>
</comment>
<comment type="cofactor">
    <cofactor evidence="1">
        <name>FMN</name>
        <dbReference type="ChEBI" id="CHEBI:58210"/>
    </cofactor>
</comment>
<reference evidence="13" key="1">
    <citation type="submission" date="2022-01" db="EMBL/GenBank/DDBJ databases">
        <authorList>
            <person name="Jo J.-H."/>
            <person name="Im W.-T."/>
        </authorList>
    </citation>
    <scope>NUCLEOTIDE SEQUENCE</scope>
    <source>
        <strain evidence="13">I2-34</strain>
    </source>
</reference>
<evidence type="ECO:0000256" key="8">
    <source>
        <dbReference type="ARBA" id="ARBA00023004"/>
    </source>
</evidence>
<keyword evidence="6" id="KW-0479">Metal-binding</keyword>
<dbReference type="PANTHER" id="PTHR42917">
    <property type="entry name" value="2,4-DIENOYL-COA REDUCTASE"/>
    <property type="match status" value="1"/>
</dbReference>
<evidence type="ECO:0000259" key="11">
    <source>
        <dbReference type="Pfam" id="PF00724"/>
    </source>
</evidence>
<dbReference type="Pfam" id="PF07992">
    <property type="entry name" value="Pyr_redox_2"/>
    <property type="match status" value="1"/>
</dbReference>
<keyword evidence="14" id="KW-1185">Reference proteome</keyword>
<dbReference type="PRINTS" id="PR00368">
    <property type="entry name" value="FADPNR"/>
</dbReference>
<dbReference type="EMBL" id="JAKLTQ010000003">
    <property type="protein sequence ID" value="MCG2621576.1"/>
    <property type="molecule type" value="Genomic_DNA"/>
</dbReference>
<dbReference type="Gene3D" id="3.50.50.60">
    <property type="entry name" value="FAD/NAD(P)-binding domain"/>
    <property type="match status" value="1"/>
</dbReference>
<dbReference type="Gene3D" id="3.20.20.70">
    <property type="entry name" value="Aldolase class I"/>
    <property type="match status" value="1"/>
</dbReference>
<feature type="domain" description="FAD/NAD(P)-binding" evidence="12">
    <location>
        <begin position="403"/>
        <end position="628"/>
    </location>
</feature>
<dbReference type="SUPFAM" id="SSF51395">
    <property type="entry name" value="FMN-linked oxidoreductases"/>
    <property type="match status" value="1"/>
</dbReference>
<evidence type="ECO:0000313" key="13">
    <source>
        <dbReference type="EMBL" id="MCG2621576.1"/>
    </source>
</evidence>
<dbReference type="InterPro" id="IPR013785">
    <property type="entry name" value="Aldolase_TIM"/>
</dbReference>
<name>A0ABS9L4N1_9MICC</name>
<evidence type="ECO:0000256" key="10">
    <source>
        <dbReference type="SAM" id="MobiDB-lite"/>
    </source>
</evidence>
<sequence length="674" mass="68892">MTEQKPAADRTSPPGSGRALSPVRIGSLQLRHRIVMGSMHLNLEQLDDGGAALAQFYRERADGGADLIVTGGAAVSRTGAGGPGYTLINEPGCAAALSRTVDAVHAAGGHLALQLFHAGRYAFEQTYGLRPVAPSAVYSGLSRCEPAALTAAQIEQTIADFAAGAGRARGLGFDAVEIMGSEGYLLNQFASPLTNLRRDEWGGDAVRRRRFPVAVLRAVRAAVGAGFPIIVRTSGTDLVDGSSTDAELDALAVEFACGGADALNIGIGWHESTVPTVQSLVPHGHWLPMARRIKRALLAAGLATPVIGSNRLNSLPQAEAALAAGDLDLVSMARPFLADPAIIATSRAGRLPLVNTCIGCNEACLDRALGTEPVSCLVNPRAGHELEFPTAPAAGRAPAGPAVAVAGAGPAGMQAAATLAAAGLAVDLYEAAGGIGGQFRLAGRVPGKEDFLETIRYFEHRLVDLGVRVLTDHPADAAGLAGYAHVVVGTGVLPRRVRLPGTGLVHVLDYRQAFADPAGVGPRVAVIGAGGIAVDLAHLLAADAPRQITIMRRGGRVGEGIGPTTRWAVLQQLRAAGVRMLTGVSYRRITPEGVEITRTDGEAGLVAADTVILAAGQEPATGLAAGLAAAGTAHTVVGGALDTEGLNAVRAFDQGLRAGTAIARDLLGGAALPD</sequence>
<evidence type="ECO:0000256" key="9">
    <source>
        <dbReference type="ARBA" id="ARBA00023014"/>
    </source>
</evidence>
<keyword evidence="4" id="KW-0285">Flavoprotein</keyword>
<feature type="region of interest" description="Disordered" evidence="10">
    <location>
        <begin position="1"/>
        <end position="21"/>
    </location>
</feature>